<keyword evidence="4" id="KW-1185">Reference proteome</keyword>
<sequence length="120" mass="13596">MPKIETTRVIYKDKQKSSDEFVVFVNPGMVEEWRKDKSIPIVDVVQSFQVYDYNMGGHTGHPTTSRLIAMFDTTNKTEIIQEILENGEIKRITPGIQSRDRKGAFGKGGNKEGISQSIVY</sequence>
<organism evidence="3 4">
    <name type="scientific">Diversispora epigaea</name>
    <dbReference type="NCBI Taxonomy" id="1348612"/>
    <lineage>
        <taxon>Eukaryota</taxon>
        <taxon>Fungi</taxon>
        <taxon>Fungi incertae sedis</taxon>
        <taxon>Mucoromycota</taxon>
        <taxon>Glomeromycotina</taxon>
        <taxon>Glomeromycetes</taxon>
        <taxon>Diversisporales</taxon>
        <taxon>Diversisporaceae</taxon>
        <taxon>Diversispora</taxon>
    </lineage>
</organism>
<dbReference type="SUPFAM" id="SSF89895">
    <property type="entry name" value="FYSH domain"/>
    <property type="match status" value="1"/>
</dbReference>
<feature type="domain" description="Ribosome maturation protein SDO1/SBDS N-terminal" evidence="2">
    <location>
        <begin position="6"/>
        <end position="90"/>
    </location>
</feature>
<gene>
    <name evidence="3" type="ORF">Glove_174g52</name>
</gene>
<dbReference type="Gene3D" id="3.30.1250.10">
    <property type="entry name" value="Ribosome maturation protein SBDS, N-terminal domain"/>
    <property type="match status" value="1"/>
</dbReference>
<protein>
    <recommendedName>
        <fullName evidence="2">Ribosome maturation protein SDO1/SBDS N-terminal domain-containing protein</fullName>
    </recommendedName>
</protein>
<feature type="region of interest" description="Disordered" evidence="1">
    <location>
        <begin position="98"/>
        <end position="120"/>
    </location>
</feature>
<dbReference type="Proteomes" id="UP000266861">
    <property type="component" value="Unassembled WGS sequence"/>
</dbReference>
<dbReference type="InterPro" id="IPR036786">
    <property type="entry name" value="Ribosome_mat_SBDS_N_sf"/>
</dbReference>
<evidence type="ECO:0000313" key="3">
    <source>
        <dbReference type="EMBL" id="RHZ77600.1"/>
    </source>
</evidence>
<dbReference type="InterPro" id="IPR019783">
    <property type="entry name" value="SDO1/SBDS_N"/>
</dbReference>
<dbReference type="Pfam" id="PF01172">
    <property type="entry name" value="SBDS_N"/>
    <property type="match status" value="1"/>
</dbReference>
<comment type="caution">
    <text evidence="3">The sequence shown here is derived from an EMBL/GenBank/DDBJ whole genome shotgun (WGS) entry which is preliminary data.</text>
</comment>
<evidence type="ECO:0000313" key="4">
    <source>
        <dbReference type="Proteomes" id="UP000266861"/>
    </source>
</evidence>
<dbReference type="InterPro" id="IPR039100">
    <property type="entry name" value="Sdo1/SBDS-like"/>
</dbReference>
<reference evidence="3 4" key="1">
    <citation type="submission" date="2018-08" db="EMBL/GenBank/DDBJ databases">
        <title>Genome and evolution of the arbuscular mycorrhizal fungus Diversispora epigaea (formerly Glomus versiforme) and its bacterial endosymbionts.</title>
        <authorList>
            <person name="Sun X."/>
            <person name="Fei Z."/>
            <person name="Harrison M."/>
        </authorList>
    </citation>
    <scope>NUCLEOTIDE SEQUENCE [LARGE SCALE GENOMIC DNA]</scope>
    <source>
        <strain evidence="3 4">IT104</strain>
    </source>
</reference>
<dbReference type="PANTHER" id="PTHR10927:SF2">
    <property type="entry name" value="RESTRICTION OF TELOMERE CAPPING PROTEIN 3"/>
    <property type="match status" value="1"/>
</dbReference>
<dbReference type="OrthoDB" id="2567806at2759"/>
<name>A0A397IY72_9GLOM</name>
<evidence type="ECO:0000256" key="1">
    <source>
        <dbReference type="SAM" id="MobiDB-lite"/>
    </source>
</evidence>
<proteinExistence type="predicted"/>
<dbReference type="STRING" id="1348612.A0A397IY72"/>
<dbReference type="AlphaFoldDB" id="A0A397IY72"/>
<evidence type="ECO:0000259" key="2">
    <source>
        <dbReference type="Pfam" id="PF01172"/>
    </source>
</evidence>
<accession>A0A397IY72</accession>
<dbReference type="PANTHER" id="PTHR10927">
    <property type="entry name" value="RIBOSOME MATURATION PROTEIN SBDS"/>
    <property type="match status" value="1"/>
</dbReference>
<dbReference type="EMBL" id="PQFF01000164">
    <property type="protein sequence ID" value="RHZ77600.1"/>
    <property type="molecule type" value="Genomic_DNA"/>
</dbReference>